<dbReference type="InterPro" id="IPR048339">
    <property type="entry name" value="Mediator_Med16_C"/>
</dbReference>
<evidence type="ECO:0000256" key="1">
    <source>
        <dbReference type="SAM" id="MobiDB-lite"/>
    </source>
</evidence>
<dbReference type="Pfam" id="PF20719">
    <property type="entry name" value="Med16_C"/>
    <property type="match status" value="1"/>
</dbReference>
<comment type="caution">
    <text evidence="3">The sequence shown here is derived from an EMBL/GenBank/DDBJ whole genome shotgun (WGS) entry which is preliminary data.</text>
</comment>
<dbReference type="OrthoDB" id="2535907at2759"/>
<feature type="domain" description="Mediator complex subunit 16 C-terminal" evidence="2">
    <location>
        <begin position="860"/>
        <end position="900"/>
    </location>
</feature>
<evidence type="ECO:0000313" key="4">
    <source>
        <dbReference type="Proteomes" id="UP000703269"/>
    </source>
</evidence>
<dbReference type="EMBL" id="BPQB01000005">
    <property type="protein sequence ID" value="GJE87143.1"/>
    <property type="molecule type" value="Genomic_DNA"/>
</dbReference>
<feature type="compositionally biased region" description="Polar residues" evidence="1">
    <location>
        <begin position="194"/>
        <end position="216"/>
    </location>
</feature>
<accession>A0A9P3G2M8</accession>
<gene>
    <name evidence="3" type="ORF">PsYK624_032260</name>
</gene>
<dbReference type="AlphaFoldDB" id="A0A9P3G2M8"/>
<reference evidence="3 4" key="1">
    <citation type="submission" date="2021-08" db="EMBL/GenBank/DDBJ databases">
        <title>Draft Genome Sequence of Phanerochaete sordida strain YK-624.</title>
        <authorList>
            <person name="Mori T."/>
            <person name="Dohra H."/>
            <person name="Suzuki T."/>
            <person name="Kawagishi H."/>
            <person name="Hirai H."/>
        </authorList>
    </citation>
    <scope>NUCLEOTIDE SEQUENCE [LARGE SCALE GENOMIC DNA]</scope>
    <source>
        <strain evidence="3 4">YK-624</strain>
    </source>
</reference>
<dbReference type="Proteomes" id="UP000703269">
    <property type="component" value="Unassembled WGS sequence"/>
</dbReference>
<sequence>MQDSQSSKGKAREEPHWQLGWWELTPLVDGLKKPIVWSRSSVIYAAHPTQPTVTARHFPSSRQFIVPWPQPIANNPAVYEPPTVIAVSPAEDWLFAYSPGQGKDGVGCIWKRGDQLESWAIHEYFTYSKYTGVVSAEWISSERSWMVGDHGVPFRLPLRGPTLVDGPALFLVTESHEVHIHCTTLSKPFKGSLLSPSRPTPTLNSYDDPANGSTPSRQEDKADRYGGRRICVQASIGLCHNDPFVAVAIRSKLLPPADVNGPPRDDIGLDISLDMPSTSAQPDTDGAAEWERWGGEETINITFVALKMGPGMLAVYVRPLPTPDSLKVPVSDMRFFAFPPEITPPSPTITRDPRRPAKSNGMSEHGSLFLAVSYLDFDDFSSLPKSHLSLYSFSEPMQRTCRLEHTRTFDSGVLAFLAPAPARLRIIAGFLDSTGLNPRHTGKHKEIRIGSTSVLSIPDLKSDPQWETSPLLCPADGMGRDVPVGISVSPNQTYICSISSTPSILQGPRVSVQPIPHSLPPTQGSLVSTPGRHELSRALISAILSRRSPSDVIRSLSPPMVLIPAVEMILFETATALEACTNGLQQAWYDELLGVMTEIYLARSQAEDEESSKRALTARWKTAHDMCSVVALNSAFDDCRDGDAYDLDAVWQLVGLSRWLVSLLERLLVRCVYVGDPEVSSKPSSAPGTPGKSSTEIDVWLSPDASILLHLLHPYALQNLRDAIAHVRRFRDELDPLPPKGESAQIAKDILMDAADSSGVDLQKLLSTLDEIKNMLKYSAEEQRRCLIKCSLLPSSIPVIRGAVEKILSSSIIDRPKLFIKPSELVDGVTRLSLSDRLKDRDTDVVSKGLLLHPGLDVVCMRCGGRSEVGSSQVTGHVSQNWRAWEQTWASRCVCGGGWMRVSVL</sequence>
<proteinExistence type="predicted"/>
<protein>
    <recommendedName>
        <fullName evidence="2">Mediator complex subunit 16 C-terminal domain-containing protein</fullName>
    </recommendedName>
</protein>
<feature type="region of interest" description="Disordered" evidence="1">
    <location>
        <begin position="193"/>
        <end position="224"/>
    </location>
</feature>
<organism evidence="3 4">
    <name type="scientific">Phanerochaete sordida</name>
    <dbReference type="NCBI Taxonomy" id="48140"/>
    <lineage>
        <taxon>Eukaryota</taxon>
        <taxon>Fungi</taxon>
        <taxon>Dikarya</taxon>
        <taxon>Basidiomycota</taxon>
        <taxon>Agaricomycotina</taxon>
        <taxon>Agaricomycetes</taxon>
        <taxon>Polyporales</taxon>
        <taxon>Phanerochaetaceae</taxon>
        <taxon>Phanerochaete</taxon>
    </lineage>
</organism>
<name>A0A9P3G2M8_9APHY</name>
<evidence type="ECO:0000259" key="2">
    <source>
        <dbReference type="Pfam" id="PF20719"/>
    </source>
</evidence>
<keyword evidence="4" id="KW-1185">Reference proteome</keyword>
<evidence type="ECO:0000313" key="3">
    <source>
        <dbReference type="EMBL" id="GJE87143.1"/>
    </source>
</evidence>